<dbReference type="AlphaFoldDB" id="A0A2N5VDG2"/>
<dbReference type="EMBL" id="PGCI01000026">
    <property type="protein sequence ID" value="PLW48034.1"/>
    <property type="molecule type" value="Genomic_DNA"/>
</dbReference>
<evidence type="ECO:0000313" key="4">
    <source>
        <dbReference type="Proteomes" id="UP000235388"/>
    </source>
</evidence>
<gene>
    <name evidence="3" type="ORF">PCANC_00867</name>
    <name evidence="2" type="ORF">PCASD_03573</name>
</gene>
<reference evidence="4 5" key="1">
    <citation type="submission" date="2017-11" db="EMBL/GenBank/DDBJ databases">
        <title>De novo assembly and phasing of dikaryotic genomes from two isolates of Puccinia coronata f. sp. avenae, the causal agent of oat crown rust.</title>
        <authorList>
            <person name="Miller M.E."/>
            <person name="Zhang Y."/>
            <person name="Omidvar V."/>
            <person name="Sperschneider J."/>
            <person name="Schwessinger B."/>
            <person name="Raley C."/>
            <person name="Palmer J.M."/>
            <person name="Garnica D."/>
            <person name="Upadhyaya N."/>
            <person name="Rathjen J."/>
            <person name="Taylor J.M."/>
            <person name="Park R.F."/>
            <person name="Dodds P.N."/>
            <person name="Hirsch C.D."/>
            <person name="Kianian S.F."/>
            <person name="Figueroa M."/>
        </authorList>
    </citation>
    <scope>NUCLEOTIDE SEQUENCE [LARGE SCALE GENOMIC DNA]</scope>
    <source>
        <strain evidence="3">12NC29</strain>
        <strain evidence="2">12SD80</strain>
    </source>
</reference>
<keyword evidence="1" id="KW-1133">Transmembrane helix</keyword>
<evidence type="ECO:0000256" key="1">
    <source>
        <dbReference type="SAM" id="Phobius"/>
    </source>
</evidence>
<feature type="transmembrane region" description="Helical" evidence="1">
    <location>
        <begin position="166"/>
        <end position="185"/>
    </location>
</feature>
<evidence type="ECO:0000313" key="2">
    <source>
        <dbReference type="EMBL" id="PLW48034.1"/>
    </source>
</evidence>
<dbReference type="Proteomes" id="UP000235388">
    <property type="component" value="Unassembled WGS sequence"/>
</dbReference>
<comment type="caution">
    <text evidence="2">The sequence shown here is derived from an EMBL/GenBank/DDBJ whole genome shotgun (WGS) entry which is preliminary data.</text>
</comment>
<evidence type="ECO:0000313" key="3">
    <source>
        <dbReference type="EMBL" id="PLW58290.1"/>
    </source>
</evidence>
<dbReference type="Proteomes" id="UP000235392">
    <property type="component" value="Unassembled WGS sequence"/>
</dbReference>
<protein>
    <submittedName>
        <fullName evidence="2">Uncharacterized protein</fullName>
    </submittedName>
</protein>
<keyword evidence="1" id="KW-0812">Transmembrane</keyword>
<name>A0A2N5VDG2_9BASI</name>
<dbReference type="OrthoDB" id="3365743at2759"/>
<feature type="transmembrane region" description="Helical" evidence="1">
    <location>
        <begin position="20"/>
        <end position="42"/>
    </location>
</feature>
<organism evidence="2 5">
    <name type="scientific">Puccinia coronata f. sp. avenae</name>
    <dbReference type="NCBI Taxonomy" id="200324"/>
    <lineage>
        <taxon>Eukaryota</taxon>
        <taxon>Fungi</taxon>
        <taxon>Dikarya</taxon>
        <taxon>Basidiomycota</taxon>
        <taxon>Pucciniomycotina</taxon>
        <taxon>Pucciniomycetes</taxon>
        <taxon>Pucciniales</taxon>
        <taxon>Pucciniaceae</taxon>
        <taxon>Puccinia</taxon>
    </lineage>
</organism>
<keyword evidence="1" id="KW-0472">Membrane</keyword>
<accession>A0A2N5VDG2</accession>
<proteinExistence type="predicted"/>
<sequence length="187" mass="19573">MSNAISSPSALFTTQAYSTHIQLLSIARLGLGLGAFIAPALFTQKSGSPVYNFPSDDLFRTSTRVLMLRNTLPPLSHSPTSSVFGFTRTRTSVNDSNNSNPSAGSPEELSIAVRLFGARDIGLGLLLRDSASAVVERGLQMGCLADILSICGAGFGYIEGTLSQEVASGVGLVGLVLAGFQAYILNK</sequence>
<keyword evidence="4" id="KW-1185">Reference proteome</keyword>
<dbReference type="EMBL" id="PGCJ01000004">
    <property type="protein sequence ID" value="PLW58290.1"/>
    <property type="molecule type" value="Genomic_DNA"/>
</dbReference>
<evidence type="ECO:0000313" key="5">
    <source>
        <dbReference type="Proteomes" id="UP000235392"/>
    </source>
</evidence>